<dbReference type="EMBL" id="FNKE01000001">
    <property type="protein sequence ID" value="SDQ16992.1"/>
    <property type="molecule type" value="Genomic_DNA"/>
</dbReference>
<dbReference type="AlphaFoldDB" id="A0A1H0YP46"/>
<evidence type="ECO:0000313" key="1">
    <source>
        <dbReference type="EMBL" id="SDQ16992.1"/>
    </source>
</evidence>
<sequence>MEAYKQRMVNEYWELHDRAKKLSAMLDKWAIGKLDFEPSCPFQLLESQLYAMKIYLIILKRRAEIEGIEL</sequence>
<reference evidence="1 2" key="1">
    <citation type="submission" date="2016-10" db="EMBL/GenBank/DDBJ databases">
        <authorList>
            <person name="de Groot N.N."/>
        </authorList>
    </citation>
    <scope>NUCLEOTIDE SEQUENCE [LARGE SCALE GENOMIC DNA]</scope>
    <source>
        <strain evidence="1 2">Sb05</strain>
    </source>
</reference>
<organism evidence="1 2">
    <name type="scientific">Streptococcus equinus</name>
    <name type="common">Streptococcus bovis</name>
    <dbReference type="NCBI Taxonomy" id="1335"/>
    <lineage>
        <taxon>Bacteria</taxon>
        <taxon>Bacillati</taxon>
        <taxon>Bacillota</taxon>
        <taxon>Bacilli</taxon>
        <taxon>Lactobacillales</taxon>
        <taxon>Streptococcaceae</taxon>
        <taxon>Streptococcus</taxon>
    </lineage>
</organism>
<dbReference type="Proteomes" id="UP000182870">
    <property type="component" value="Unassembled WGS sequence"/>
</dbReference>
<gene>
    <name evidence="1" type="ORF">SAMN05216392_0786</name>
</gene>
<dbReference type="Pfam" id="PF21825">
    <property type="entry name" value="crAss001_48"/>
    <property type="match status" value="1"/>
</dbReference>
<protein>
    <submittedName>
        <fullName evidence="1">Uncharacterized protein</fullName>
    </submittedName>
</protein>
<dbReference type="RefSeq" id="WP_074560486.1">
    <property type="nucleotide sequence ID" value="NZ_FNKE01000001.1"/>
</dbReference>
<evidence type="ECO:0000313" key="2">
    <source>
        <dbReference type="Proteomes" id="UP000182870"/>
    </source>
</evidence>
<proteinExistence type="predicted"/>
<accession>A0A1H0YP46</accession>
<dbReference type="OrthoDB" id="3236584at2"/>
<name>A0A1H0YP46_STREI</name>
<dbReference type="InterPro" id="IPR054052">
    <property type="entry name" value="Y16Q-like"/>
</dbReference>